<keyword evidence="10" id="KW-1185">Reference proteome</keyword>
<dbReference type="GO" id="GO:0000428">
    <property type="term" value="C:DNA-directed RNA polymerase complex"/>
    <property type="evidence" value="ECO:0007669"/>
    <property type="project" value="UniProtKB-KW"/>
</dbReference>
<sequence>MVKTRSSKKYEVEPVKADVSDDTSKPVGGTSGTSSRTKNPEELLIDPEPLEGARGISSKVFINSKWMGLMLAGRTYSTRELLNNWTQLKSLNYYIALWGSLLKSQPQNDFTYCEIHPSMILGFSASTIPFANHNQAPRNTYHQSGMAKQAVGLYATNFQQRCEQCVFSDSSQVCS</sequence>
<evidence type="ECO:0000313" key="9">
    <source>
        <dbReference type="EMBL" id="CAG7786402.1"/>
    </source>
</evidence>
<dbReference type="GO" id="GO:0003899">
    <property type="term" value="F:DNA-directed RNA polymerase activity"/>
    <property type="evidence" value="ECO:0007669"/>
    <property type="project" value="UniProtKB-EC"/>
</dbReference>
<keyword evidence="5" id="KW-0548">Nucleotidyltransferase</keyword>
<evidence type="ECO:0000256" key="1">
    <source>
        <dbReference type="ARBA" id="ARBA00006835"/>
    </source>
</evidence>
<evidence type="ECO:0000256" key="2">
    <source>
        <dbReference type="ARBA" id="ARBA00012418"/>
    </source>
</evidence>
<accession>A0A8J2P9Q4</accession>
<evidence type="ECO:0000256" key="6">
    <source>
        <dbReference type="ARBA" id="ARBA00023163"/>
    </source>
</evidence>
<dbReference type="OrthoDB" id="1726124at2759"/>
<dbReference type="InterPro" id="IPR007120">
    <property type="entry name" value="DNA-dir_RNAP_su2_dom"/>
</dbReference>
<evidence type="ECO:0000256" key="7">
    <source>
        <dbReference type="SAM" id="MobiDB-lite"/>
    </source>
</evidence>
<evidence type="ECO:0000313" key="10">
    <source>
        <dbReference type="Proteomes" id="UP000708208"/>
    </source>
</evidence>
<keyword evidence="6" id="KW-0804">Transcription</keyword>
<reference evidence="9" key="1">
    <citation type="submission" date="2021-06" db="EMBL/GenBank/DDBJ databases">
        <authorList>
            <person name="Hodson N. C."/>
            <person name="Mongue J. A."/>
            <person name="Jaron S. K."/>
        </authorList>
    </citation>
    <scope>NUCLEOTIDE SEQUENCE</scope>
</reference>
<evidence type="ECO:0000256" key="4">
    <source>
        <dbReference type="ARBA" id="ARBA00022679"/>
    </source>
</evidence>
<feature type="domain" description="DNA-directed RNA polymerase subunit 2 hybrid-binding" evidence="8">
    <location>
        <begin position="125"/>
        <end position="166"/>
    </location>
</feature>
<dbReference type="Proteomes" id="UP000708208">
    <property type="component" value="Unassembled WGS sequence"/>
</dbReference>
<protein>
    <recommendedName>
        <fullName evidence="2">DNA-directed RNA polymerase</fullName>
        <ecNumber evidence="2">2.7.7.6</ecNumber>
    </recommendedName>
</protein>
<dbReference type="InterPro" id="IPR015712">
    <property type="entry name" value="DNA-dir_RNA_pol_su2"/>
</dbReference>
<dbReference type="AlphaFoldDB" id="A0A8J2P9Q4"/>
<dbReference type="EC" id="2.7.7.6" evidence="2"/>
<evidence type="ECO:0000256" key="3">
    <source>
        <dbReference type="ARBA" id="ARBA00022478"/>
    </source>
</evidence>
<comment type="similarity">
    <text evidence="1">Belongs to the RNA polymerase beta chain family.</text>
</comment>
<gene>
    <name evidence="9" type="ORF">AFUS01_LOCUS24971</name>
</gene>
<feature type="compositionally biased region" description="Basic and acidic residues" evidence="7">
    <location>
        <begin position="8"/>
        <end position="24"/>
    </location>
</feature>
<feature type="region of interest" description="Disordered" evidence="7">
    <location>
        <begin position="1"/>
        <end position="49"/>
    </location>
</feature>
<dbReference type="EMBL" id="CAJVCH010317224">
    <property type="protein sequence ID" value="CAG7786402.1"/>
    <property type="molecule type" value="Genomic_DNA"/>
</dbReference>
<evidence type="ECO:0000256" key="5">
    <source>
        <dbReference type="ARBA" id="ARBA00022695"/>
    </source>
</evidence>
<proteinExistence type="inferred from homology"/>
<dbReference type="GO" id="GO:0006351">
    <property type="term" value="P:DNA-templated transcription"/>
    <property type="evidence" value="ECO:0007669"/>
    <property type="project" value="InterPro"/>
</dbReference>
<keyword evidence="3" id="KW-0240">DNA-directed RNA polymerase</keyword>
<dbReference type="Pfam" id="PF00562">
    <property type="entry name" value="RNA_pol_Rpb2_6"/>
    <property type="match status" value="1"/>
</dbReference>
<evidence type="ECO:0000259" key="8">
    <source>
        <dbReference type="Pfam" id="PF00562"/>
    </source>
</evidence>
<name>A0A8J2P9Q4_9HEXA</name>
<dbReference type="GO" id="GO:0032549">
    <property type="term" value="F:ribonucleoside binding"/>
    <property type="evidence" value="ECO:0007669"/>
    <property type="project" value="InterPro"/>
</dbReference>
<organism evidence="9 10">
    <name type="scientific">Allacma fusca</name>
    <dbReference type="NCBI Taxonomy" id="39272"/>
    <lineage>
        <taxon>Eukaryota</taxon>
        <taxon>Metazoa</taxon>
        <taxon>Ecdysozoa</taxon>
        <taxon>Arthropoda</taxon>
        <taxon>Hexapoda</taxon>
        <taxon>Collembola</taxon>
        <taxon>Symphypleona</taxon>
        <taxon>Sminthuridae</taxon>
        <taxon>Allacma</taxon>
    </lineage>
</organism>
<keyword evidence="4" id="KW-0808">Transferase</keyword>
<dbReference type="GO" id="GO:0003677">
    <property type="term" value="F:DNA binding"/>
    <property type="evidence" value="ECO:0007669"/>
    <property type="project" value="InterPro"/>
</dbReference>
<dbReference type="PANTHER" id="PTHR20856">
    <property type="entry name" value="DNA-DIRECTED RNA POLYMERASE I SUBUNIT 2"/>
    <property type="match status" value="1"/>
</dbReference>
<comment type="caution">
    <text evidence="9">The sequence shown here is derived from an EMBL/GenBank/DDBJ whole genome shotgun (WGS) entry which is preliminary data.</text>
</comment>